<name>D5UZB3_ARCNC</name>
<sequence length="105" mass="12595">MKIKKPIYVISLDSREVIKYDSLEYAQDDLEAYDLDEYKAYDSKFRKLELYKLDKYNRVGFRLIDHNCSYPDELEVYIRNYLEVIGKSNIVGNLEHLLLFIESEN</sequence>
<dbReference type="EMBL" id="CP001999">
    <property type="protein sequence ID" value="ADG92150.1"/>
    <property type="molecule type" value="Genomic_DNA"/>
</dbReference>
<evidence type="ECO:0000313" key="2">
    <source>
        <dbReference type="Proteomes" id="UP000000939"/>
    </source>
</evidence>
<reference evidence="1 2" key="1">
    <citation type="journal article" date="2010" name="Stand. Genomic Sci.">
        <title>Complete genome sequence of Arcobacter nitrofigilis type strain (CI).</title>
        <authorList>
            <person name="Pati A."/>
            <person name="Gronow S."/>
            <person name="Lapidus A."/>
            <person name="Copeland A."/>
            <person name="Glavina Del Rio T."/>
            <person name="Nolan M."/>
            <person name="Lucas S."/>
            <person name="Tice H."/>
            <person name="Cheng J.F."/>
            <person name="Han C."/>
            <person name="Chertkov O."/>
            <person name="Bruce D."/>
            <person name="Tapia R."/>
            <person name="Goodwin L."/>
            <person name="Pitluck S."/>
            <person name="Liolios K."/>
            <person name="Ivanova N."/>
            <person name="Mavromatis K."/>
            <person name="Chen A."/>
            <person name="Palaniappan K."/>
            <person name="Land M."/>
            <person name="Hauser L."/>
            <person name="Chang Y.J."/>
            <person name="Jeffries C.D."/>
            <person name="Detter J.C."/>
            <person name="Rohde M."/>
            <person name="Goker M."/>
            <person name="Bristow J."/>
            <person name="Eisen J.A."/>
            <person name="Markowitz V."/>
            <person name="Hugenholtz P."/>
            <person name="Klenk H.P."/>
            <person name="Kyrpides N.C."/>
        </authorList>
    </citation>
    <scope>NUCLEOTIDE SEQUENCE [LARGE SCALE GENOMIC DNA]</scope>
    <source>
        <strain evidence="2">ATCC 33309 / DSM 7299 / CCUG 15893 / LMG 7604 / NCTC 12251 / CI</strain>
    </source>
</reference>
<dbReference type="STRING" id="572480.Arnit_0485"/>
<accession>D5UZB3</accession>
<dbReference type="KEGG" id="ant:Arnit_0485"/>
<gene>
    <name evidence="1" type="ordered locus">Arnit_0485</name>
</gene>
<dbReference type="AlphaFoldDB" id="D5UZB3"/>
<protein>
    <submittedName>
        <fullName evidence="1">Uncharacterized protein</fullName>
    </submittedName>
</protein>
<proteinExistence type="predicted"/>
<dbReference type="RefSeq" id="WP_013134295.1">
    <property type="nucleotide sequence ID" value="NC_014166.1"/>
</dbReference>
<keyword evidence="2" id="KW-1185">Reference proteome</keyword>
<organism evidence="1 2">
    <name type="scientific">Arcobacter nitrofigilis (strain ATCC 33309 / DSM 7299 / CCUG 15893 / LMG 7604 / NCTC 12251 / CI)</name>
    <name type="common">Campylobacter nitrofigilis</name>
    <dbReference type="NCBI Taxonomy" id="572480"/>
    <lineage>
        <taxon>Bacteria</taxon>
        <taxon>Pseudomonadati</taxon>
        <taxon>Campylobacterota</taxon>
        <taxon>Epsilonproteobacteria</taxon>
        <taxon>Campylobacterales</taxon>
        <taxon>Arcobacteraceae</taxon>
        <taxon>Arcobacter</taxon>
    </lineage>
</organism>
<evidence type="ECO:0000313" key="1">
    <source>
        <dbReference type="EMBL" id="ADG92150.1"/>
    </source>
</evidence>
<dbReference type="HOGENOM" id="CLU_2230890_0_0_7"/>
<dbReference type="Proteomes" id="UP000000939">
    <property type="component" value="Chromosome"/>
</dbReference>